<dbReference type="SUPFAM" id="SSF52540">
    <property type="entry name" value="P-loop containing nucleoside triphosphate hydrolases"/>
    <property type="match status" value="1"/>
</dbReference>
<dbReference type="InterPro" id="IPR020568">
    <property type="entry name" value="Ribosomal_Su5_D2-typ_SF"/>
</dbReference>
<gene>
    <name evidence="3" type="ORF">N4S67_12845</name>
</gene>
<accession>A0ABT2MAM3</accession>
<dbReference type="EMBL" id="JAODWD010000003">
    <property type="protein sequence ID" value="MCT7659309.1"/>
    <property type="molecule type" value="Genomic_DNA"/>
</dbReference>
<dbReference type="RefSeq" id="WP_260993360.1">
    <property type="nucleotide sequence ID" value="NZ_JAODWD010000003.1"/>
</dbReference>
<dbReference type="Gene3D" id="3.40.50.300">
    <property type="entry name" value="P-loop containing nucleotide triphosphate hydrolases"/>
    <property type="match status" value="1"/>
</dbReference>
<dbReference type="InterPro" id="IPR045006">
    <property type="entry name" value="CHLI-like"/>
</dbReference>
<name>A0ABT2MAM3_9MYCO</name>
<evidence type="ECO:0000313" key="4">
    <source>
        <dbReference type="Proteomes" id="UP001206639"/>
    </source>
</evidence>
<keyword evidence="4" id="KW-1185">Reference proteome</keyword>
<dbReference type="PANTHER" id="PTHR32039:SF7">
    <property type="entry name" value="COMPETENCE PROTEIN COMM"/>
    <property type="match status" value="1"/>
</dbReference>
<feature type="domain" description="AAA+ ATPase" evidence="2">
    <location>
        <begin position="210"/>
        <end position="392"/>
    </location>
</feature>
<dbReference type="Gene3D" id="3.30.230.10">
    <property type="match status" value="1"/>
</dbReference>
<dbReference type="Pfam" id="PF13335">
    <property type="entry name" value="Mg_chelatase_C"/>
    <property type="match status" value="1"/>
</dbReference>
<comment type="caution">
    <text evidence="3">The sequence shown here is derived from an EMBL/GenBank/DDBJ whole genome shotgun (WGS) entry which is preliminary data.</text>
</comment>
<dbReference type="SUPFAM" id="SSF54211">
    <property type="entry name" value="Ribosomal protein S5 domain 2-like"/>
    <property type="match status" value="1"/>
</dbReference>
<dbReference type="InterPro" id="IPR027417">
    <property type="entry name" value="P-loop_NTPase"/>
</dbReference>
<protein>
    <submittedName>
        <fullName evidence="3">YifB family Mg chelatase-like AAA ATPase</fullName>
    </submittedName>
</protein>
<comment type="similarity">
    <text evidence="1">Belongs to the Mg-chelatase subunits D/I family. ComM subfamily.</text>
</comment>
<dbReference type="CDD" id="cd00009">
    <property type="entry name" value="AAA"/>
    <property type="match status" value="1"/>
</dbReference>
<evidence type="ECO:0000313" key="3">
    <source>
        <dbReference type="EMBL" id="MCT7659309.1"/>
    </source>
</evidence>
<organism evidence="3 4">
    <name type="scientific">Mycobacterium deserti</name>
    <dbReference type="NCBI Taxonomy" id="2978347"/>
    <lineage>
        <taxon>Bacteria</taxon>
        <taxon>Bacillati</taxon>
        <taxon>Actinomycetota</taxon>
        <taxon>Actinomycetes</taxon>
        <taxon>Mycobacteriales</taxon>
        <taxon>Mycobacteriaceae</taxon>
        <taxon>Mycobacterium</taxon>
    </lineage>
</organism>
<dbReference type="InterPro" id="IPR014721">
    <property type="entry name" value="Ribsml_uS5_D2-typ_fold_subgr"/>
</dbReference>
<evidence type="ECO:0000259" key="2">
    <source>
        <dbReference type="SMART" id="SM00382"/>
    </source>
</evidence>
<dbReference type="InterPro" id="IPR000523">
    <property type="entry name" value="Mg_chelatse_chII-like_cat_dom"/>
</dbReference>
<dbReference type="PANTHER" id="PTHR32039">
    <property type="entry name" value="MAGNESIUM-CHELATASE SUBUNIT CHLI"/>
    <property type="match status" value="1"/>
</dbReference>
<dbReference type="Pfam" id="PF13541">
    <property type="entry name" value="ChlI"/>
    <property type="match status" value="1"/>
</dbReference>
<evidence type="ECO:0000256" key="1">
    <source>
        <dbReference type="ARBA" id="ARBA00006354"/>
    </source>
</evidence>
<sequence>MTLGQAFSVAVRGLDGQIVEIEADITSGLPGVHLVGLPDAALQESRDRVRAAITNCGNTWPMARLTLALSPATLPKMGSVYDLALALAVLSAHKKQRWPRLENTVLLGELALDGRVRPVKGVLPAVVAAKRKGWRTVVVPVGNLAEACLVDGIDVWGVRTLAQLQSWIAGRGHLEDRICAAPSSEESTADLADVVGQTQARYAVEVAAAGAHHLMLTGPPGVGKTMLAQRLPGLLPPLSESEALEVTAIHSVAGLLSGSTPLITRPPLVSPHHTSSVAAMVGGGSGLARPGAVSCAHRGVLFLDECAEIGVSVLEALRTPLEEGEIRLARRDGVARYPARFQLVLAANPCPCAPADPRDCTCPSSIKRRYLGKLSGPLIDRVDLHIEMHRERAGAIIAQEGESTAAVRERVAAAREAAAARWKPHGIRTNAEVSGALMRKHFRLPPTVMAPLHSALDRNVVSIRGFDRTMRVAWTLADLAGRTSPVREDMATALSFRPNGGTR</sequence>
<dbReference type="InterPro" id="IPR004482">
    <property type="entry name" value="Mg_chelat-rel"/>
</dbReference>
<proteinExistence type="inferred from homology"/>
<reference evidence="4" key="1">
    <citation type="submission" date="2023-07" db="EMBL/GenBank/DDBJ databases">
        <authorList>
            <person name="Deng Y."/>
            <person name="Zhang Y.-Q."/>
        </authorList>
    </citation>
    <scope>NUCLEOTIDE SEQUENCE [LARGE SCALE GENOMIC DNA]</scope>
    <source>
        <strain evidence="4">CPCC 205710</strain>
    </source>
</reference>
<dbReference type="Pfam" id="PF01078">
    <property type="entry name" value="Mg_chelatase"/>
    <property type="match status" value="1"/>
</dbReference>
<dbReference type="SMART" id="SM00382">
    <property type="entry name" value="AAA"/>
    <property type="match status" value="1"/>
</dbReference>
<dbReference type="InterPro" id="IPR003593">
    <property type="entry name" value="AAA+_ATPase"/>
</dbReference>
<dbReference type="NCBIfam" id="TIGR00368">
    <property type="entry name" value="YifB family Mg chelatase-like AAA ATPase"/>
    <property type="match status" value="1"/>
</dbReference>
<dbReference type="InterPro" id="IPR025158">
    <property type="entry name" value="Mg_chelat-rel_C"/>
</dbReference>
<dbReference type="Proteomes" id="UP001206639">
    <property type="component" value="Unassembled WGS sequence"/>
</dbReference>